<dbReference type="InterPro" id="IPR002121">
    <property type="entry name" value="HRDC_dom"/>
</dbReference>
<evidence type="ECO:0000259" key="1">
    <source>
        <dbReference type="PROSITE" id="PS50967"/>
    </source>
</evidence>
<proteinExistence type="predicted"/>
<gene>
    <name evidence="2" type="ORF">SAMN03080617_00354</name>
</gene>
<evidence type="ECO:0000313" key="2">
    <source>
        <dbReference type="EMBL" id="SDA42238.1"/>
    </source>
</evidence>
<dbReference type="STRING" id="279824.SAMN03080617_00354"/>
<feature type="domain" description="HRDC" evidence="1">
    <location>
        <begin position="75"/>
        <end position="152"/>
    </location>
</feature>
<dbReference type="SUPFAM" id="SSF47819">
    <property type="entry name" value="HRDC-like"/>
    <property type="match status" value="1"/>
</dbReference>
<sequence length="152" mass="17040">MQIKLFTIPLTDDGSAQDEMNRFLQAQKIVKIESQFISESGGAMWCFCVSFLSNCHGSQTSYPLGKKVDYKNLLSEEAFQRFSKLRDIRKELASEDAVPAYAVFTDVELSEMAKSENLDATSILGIRGIAGKRFEKYGKAMLEKYSGQVSQI</sequence>
<protein>
    <submittedName>
        <fullName evidence="2">HRDC domain-containing protein</fullName>
    </submittedName>
</protein>
<dbReference type="EMBL" id="FMXE01000003">
    <property type="protein sequence ID" value="SDA42238.1"/>
    <property type="molecule type" value="Genomic_DNA"/>
</dbReference>
<evidence type="ECO:0000313" key="3">
    <source>
        <dbReference type="Proteomes" id="UP000198756"/>
    </source>
</evidence>
<dbReference type="OrthoDB" id="1494766at2"/>
<dbReference type="Pfam" id="PF00570">
    <property type="entry name" value="HRDC"/>
    <property type="match status" value="1"/>
</dbReference>
<dbReference type="InterPro" id="IPR044876">
    <property type="entry name" value="HRDC_dom_sf"/>
</dbReference>
<organism evidence="2 3">
    <name type="scientific">Algoriphagus alkaliphilus</name>
    <dbReference type="NCBI Taxonomy" id="279824"/>
    <lineage>
        <taxon>Bacteria</taxon>
        <taxon>Pseudomonadati</taxon>
        <taxon>Bacteroidota</taxon>
        <taxon>Cytophagia</taxon>
        <taxon>Cytophagales</taxon>
        <taxon>Cyclobacteriaceae</taxon>
        <taxon>Algoriphagus</taxon>
    </lineage>
</organism>
<dbReference type="PROSITE" id="PS50967">
    <property type="entry name" value="HRDC"/>
    <property type="match status" value="1"/>
</dbReference>
<name>A0A1G5V9B6_9BACT</name>
<dbReference type="Gene3D" id="1.10.150.80">
    <property type="entry name" value="HRDC domain"/>
    <property type="match status" value="1"/>
</dbReference>
<dbReference type="AlphaFoldDB" id="A0A1G5V9B6"/>
<keyword evidence="3" id="KW-1185">Reference proteome</keyword>
<dbReference type="GO" id="GO:0003676">
    <property type="term" value="F:nucleic acid binding"/>
    <property type="evidence" value="ECO:0007669"/>
    <property type="project" value="InterPro"/>
</dbReference>
<dbReference type="Proteomes" id="UP000198756">
    <property type="component" value="Unassembled WGS sequence"/>
</dbReference>
<accession>A0A1G5V9B6</accession>
<dbReference type="GO" id="GO:0000166">
    <property type="term" value="F:nucleotide binding"/>
    <property type="evidence" value="ECO:0007669"/>
    <property type="project" value="InterPro"/>
</dbReference>
<reference evidence="3" key="1">
    <citation type="submission" date="2016-10" db="EMBL/GenBank/DDBJ databases">
        <authorList>
            <person name="Varghese N."/>
            <person name="Submissions S."/>
        </authorList>
    </citation>
    <scope>NUCLEOTIDE SEQUENCE [LARGE SCALE GENOMIC DNA]</scope>
    <source>
        <strain evidence="3">DSM 22703</strain>
    </source>
</reference>
<dbReference type="RefSeq" id="WP_092728240.1">
    <property type="nucleotide sequence ID" value="NZ_FMXE01000003.1"/>
</dbReference>
<dbReference type="InterPro" id="IPR010997">
    <property type="entry name" value="HRDC-like_sf"/>
</dbReference>